<evidence type="ECO:0000256" key="1">
    <source>
        <dbReference type="SAM" id="Coils"/>
    </source>
</evidence>
<comment type="caution">
    <text evidence="2">The sequence shown here is derived from an EMBL/GenBank/DDBJ whole genome shotgun (WGS) entry which is preliminary data.</text>
</comment>
<gene>
    <name evidence="2" type="ORF">F2Q68_00013570</name>
</gene>
<name>A0A8S9H7W8_BRACR</name>
<evidence type="ECO:0000313" key="3">
    <source>
        <dbReference type="Proteomes" id="UP000712281"/>
    </source>
</evidence>
<reference evidence="2" key="1">
    <citation type="submission" date="2019-12" db="EMBL/GenBank/DDBJ databases">
        <title>Genome sequencing and annotation of Brassica cretica.</title>
        <authorList>
            <person name="Studholme D.J."/>
            <person name="Sarris P.F."/>
        </authorList>
    </citation>
    <scope>NUCLEOTIDE SEQUENCE</scope>
    <source>
        <strain evidence="2">PFS-001/15</strain>
        <tissue evidence="2">Leaf</tissue>
    </source>
</reference>
<dbReference type="AlphaFoldDB" id="A0A8S9H7W8"/>
<dbReference type="Proteomes" id="UP000712281">
    <property type="component" value="Unassembled WGS sequence"/>
</dbReference>
<evidence type="ECO:0000313" key="2">
    <source>
        <dbReference type="EMBL" id="KAF2555151.1"/>
    </source>
</evidence>
<dbReference type="EMBL" id="QGKW02001940">
    <property type="protein sequence ID" value="KAF2555151.1"/>
    <property type="molecule type" value="Genomic_DNA"/>
</dbReference>
<accession>A0A8S9H7W8</accession>
<proteinExistence type="predicted"/>
<feature type="coiled-coil region" evidence="1">
    <location>
        <begin position="31"/>
        <end position="58"/>
    </location>
</feature>
<sequence length="90" mass="10283">MFLYLVNAELQEALVEARAAIDVALSFVMELRRAVEKLKLLNEALGAAKKNVARLQERHHVVLKKICSYILLTPSSKKLWLKLEQPLMLL</sequence>
<protein>
    <submittedName>
        <fullName evidence="2">Uncharacterized protein</fullName>
    </submittedName>
</protein>
<organism evidence="2 3">
    <name type="scientific">Brassica cretica</name>
    <name type="common">Mustard</name>
    <dbReference type="NCBI Taxonomy" id="69181"/>
    <lineage>
        <taxon>Eukaryota</taxon>
        <taxon>Viridiplantae</taxon>
        <taxon>Streptophyta</taxon>
        <taxon>Embryophyta</taxon>
        <taxon>Tracheophyta</taxon>
        <taxon>Spermatophyta</taxon>
        <taxon>Magnoliopsida</taxon>
        <taxon>eudicotyledons</taxon>
        <taxon>Gunneridae</taxon>
        <taxon>Pentapetalae</taxon>
        <taxon>rosids</taxon>
        <taxon>malvids</taxon>
        <taxon>Brassicales</taxon>
        <taxon>Brassicaceae</taxon>
        <taxon>Brassiceae</taxon>
        <taxon>Brassica</taxon>
    </lineage>
</organism>
<keyword evidence="1" id="KW-0175">Coiled coil</keyword>